<feature type="non-terminal residue" evidence="2">
    <location>
        <position position="1"/>
    </location>
</feature>
<dbReference type="EMBL" id="MU865930">
    <property type="protein sequence ID" value="KAK4451037.1"/>
    <property type="molecule type" value="Genomic_DNA"/>
</dbReference>
<dbReference type="Pfam" id="PF07883">
    <property type="entry name" value="Cupin_2"/>
    <property type="match status" value="1"/>
</dbReference>
<sequence>PFSAPLRFVSAHTEGGSAVFSRLLDPVLTTYEIPGMAYHEAYTLFQPLMNTNLSLESDILAVKANLPRESTISFPSPGGVILRYCDWPPGGSSPLHRHETIDFGIVIFGAMEAIMDSGETRVLKAGDCIVQRATMHAWKNASEKEWARVIFVIQGCEPAVVAGRRMGQDLSKFG</sequence>
<dbReference type="InterPro" id="IPR047142">
    <property type="entry name" value="OryJ/VirC-like"/>
</dbReference>
<evidence type="ECO:0000259" key="1">
    <source>
        <dbReference type="Pfam" id="PF07883"/>
    </source>
</evidence>
<feature type="domain" description="Cupin type-2" evidence="1">
    <location>
        <begin position="85"/>
        <end position="152"/>
    </location>
</feature>
<dbReference type="AlphaFoldDB" id="A0AAV9GS16"/>
<dbReference type="PANTHER" id="PTHR36156">
    <property type="entry name" value="SLR2101 PROTEIN"/>
    <property type="match status" value="1"/>
</dbReference>
<dbReference type="Gene3D" id="2.60.120.10">
    <property type="entry name" value="Jelly Rolls"/>
    <property type="match status" value="1"/>
</dbReference>
<protein>
    <submittedName>
        <fullName evidence="2">Oxalate oxidase GF-3.8</fullName>
    </submittedName>
</protein>
<dbReference type="Proteomes" id="UP001321760">
    <property type="component" value="Unassembled WGS sequence"/>
</dbReference>
<evidence type="ECO:0000313" key="2">
    <source>
        <dbReference type="EMBL" id="KAK4451037.1"/>
    </source>
</evidence>
<keyword evidence="3" id="KW-1185">Reference proteome</keyword>
<reference evidence="2" key="2">
    <citation type="submission" date="2023-05" db="EMBL/GenBank/DDBJ databases">
        <authorList>
            <consortium name="Lawrence Berkeley National Laboratory"/>
            <person name="Steindorff A."/>
            <person name="Hensen N."/>
            <person name="Bonometti L."/>
            <person name="Westerberg I."/>
            <person name="Brannstrom I.O."/>
            <person name="Guillou S."/>
            <person name="Cros-Aarteil S."/>
            <person name="Calhoun S."/>
            <person name="Haridas S."/>
            <person name="Kuo A."/>
            <person name="Mondo S."/>
            <person name="Pangilinan J."/>
            <person name="Riley R."/>
            <person name="Labutti K."/>
            <person name="Andreopoulos B."/>
            <person name="Lipzen A."/>
            <person name="Chen C."/>
            <person name="Yanf M."/>
            <person name="Daum C."/>
            <person name="Ng V."/>
            <person name="Clum A."/>
            <person name="Ohm R."/>
            <person name="Martin F."/>
            <person name="Silar P."/>
            <person name="Natvig D."/>
            <person name="Lalanne C."/>
            <person name="Gautier V."/>
            <person name="Ament-Velasquez S.L."/>
            <person name="Kruys A."/>
            <person name="Hutchinson M.I."/>
            <person name="Powell A.J."/>
            <person name="Barry K."/>
            <person name="Miller A.N."/>
            <person name="Grigoriev I.V."/>
            <person name="Debuchy R."/>
            <person name="Gladieux P."/>
            <person name="Thoren M.H."/>
            <person name="Johannesson H."/>
        </authorList>
    </citation>
    <scope>NUCLEOTIDE SEQUENCE</scope>
    <source>
        <strain evidence="2">PSN243</strain>
    </source>
</reference>
<dbReference type="PANTHER" id="PTHR36156:SF2">
    <property type="entry name" value="CUPIN TYPE-2 DOMAIN-CONTAINING PROTEIN"/>
    <property type="match status" value="1"/>
</dbReference>
<accession>A0AAV9GS16</accession>
<proteinExistence type="predicted"/>
<evidence type="ECO:0000313" key="3">
    <source>
        <dbReference type="Proteomes" id="UP001321760"/>
    </source>
</evidence>
<feature type="non-terminal residue" evidence="2">
    <location>
        <position position="174"/>
    </location>
</feature>
<comment type="caution">
    <text evidence="2">The sequence shown here is derived from an EMBL/GenBank/DDBJ whole genome shotgun (WGS) entry which is preliminary data.</text>
</comment>
<reference evidence="2" key="1">
    <citation type="journal article" date="2023" name="Mol. Phylogenet. Evol.">
        <title>Genome-scale phylogeny and comparative genomics of the fungal order Sordariales.</title>
        <authorList>
            <person name="Hensen N."/>
            <person name="Bonometti L."/>
            <person name="Westerberg I."/>
            <person name="Brannstrom I.O."/>
            <person name="Guillou S."/>
            <person name="Cros-Aarteil S."/>
            <person name="Calhoun S."/>
            <person name="Haridas S."/>
            <person name="Kuo A."/>
            <person name="Mondo S."/>
            <person name="Pangilinan J."/>
            <person name="Riley R."/>
            <person name="LaButti K."/>
            <person name="Andreopoulos B."/>
            <person name="Lipzen A."/>
            <person name="Chen C."/>
            <person name="Yan M."/>
            <person name="Daum C."/>
            <person name="Ng V."/>
            <person name="Clum A."/>
            <person name="Steindorff A."/>
            <person name="Ohm R.A."/>
            <person name="Martin F."/>
            <person name="Silar P."/>
            <person name="Natvig D.O."/>
            <person name="Lalanne C."/>
            <person name="Gautier V."/>
            <person name="Ament-Velasquez S.L."/>
            <person name="Kruys A."/>
            <person name="Hutchinson M.I."/>
            <person name="Powell A.J."/>
            <person name="Barry K."/>
            <person name="Miller A.N."/>
            <person name="Grigoriev I.V."/>
            <person name="Debuchy R."/>
            <person name="Gladieux P."/>
            <person name="Hiltunen Thoren M."/>
            <person name="Johannesson H."/>
        </authorList>
    </citation>
    <scope>NUCLEOTIDE SEQUENCE</scope>
    <source>
        <strain evidence="2">PSN243</strain>
    </source>
</reference>
<name>A0AAV9GS16_9PEZI</name>
<dbReference type="InterPro" id="IPR011051">
    <property type="entry name" value="RmlC_Cupin_sf"/>
</dbReference>
<dbReference type="InterPro" id="IPR014710">
    <property type="entry name" value="RmlC-like_jellyroll"/>
</dbReference>
<dbReference type="CDD" id="cd02231">
    <property type="entry name" value="cupin_BLL6423-like"/>
    <property type="match status" value="1"/>
</dbReference>
<gene>
    <name evidence="2" type="ORF">QBC34DRAFT_270592</name>
</gene>
<dbReference type="InterPro" id="IPR013096">
    <property type="entry name" value="Cupin_2"/>
</dbReference>
<organism evidence="2 3">
    <name type="scientific">Podospora aff. communis PSN243</name>
    <dbReference type="NCBI Taxonomy" id="3040156"/>
    <lineage>
        <taxon>Eukaryota</taxon>
        <taxon>Fungi</taxon>
        <taxon>Dikarya</taxon>
        <taxon>Ascomycota</taxon>
        <taxon>Pezizomycotina</taxon>
        <taxon>Sordariomycetes</taxon>
        <taxon>Sordariomycetidae</taxon>
        <taxon>Sordariales</taxon>
        <taxon>Podosporaceae</taxon>
        <taxon>Podospora</taxon>
    </lineage>
</organism>
<dbReference type="SUPFAM" id="SSF51182">
    <property type="entry name" value="RmlC-like cupins"/>
    <property type="match status" value="1"/>
</dbReference>